<evidence type="ECO:0000256" key="1">
    <source>
        <dbReference type="SAM" id="Phobius"/>
    </source>
</evidence>
<keyword evidence="1" id="KW-1133">Transmembrane helix</keyword>
<accession>A0A1F4YDT4</accession>
<proteinExistence type="predicted"/>
<dbReference type="AlphaFoldDB" id="A0A1F4YDT4"/>
<feature type="transmembrane region" description="Helical" evidence="1">
    <location>
        <begin position="6"/>
        <end position="25"/>
    </location>
</feature>
<feature type="transmembrane region" description="Helical" evidence="1">
    <location>
        <begin position="69"/>
        <end position="86"/>
    </location>
</feature>
<evidence type="ECO:0000313" key="2">
    <source>
        <dbReference type="EMBL" id="OGC92147.1"/>
    </source>
</evidence>
<name>A0A1F4YDT4_9BACT</name>
<dbReference type="EMBL" id="MEXH01000021">
    <property type="protein sequence ID" value="OGC92147.1"/>
    <property type="molecule type" value="Genomic_DNA"/>
</dbReference>
<reference evidence="2 3" key="1">
    <citation type="journal article" date="2016" name="Nat. Commun.">
        <title>Thousands of microbial genomes shed light on interconnected biogeochemical processes in an aquifer system.</title>
        <authorList>
            <person name="Anantharaman K."/>
            <person name="Brown C.T."/>
            <person name="Hug L.A."/>
            <person name="Sharon I."/>
            <person name="Castelle C.J."/>
            <person name="Probst A.J."/>
            <person name="Thomas B.C."/>
            <person name="Singh A."/>
            <person name="Wilkins M.J."/>
            <person name="Karaoz U."/>
            <person name="Brodie E.L."/>
            <person name="Williams K.H."/>
            <person name="Hubbard S.S."/>
            <person name="Banfield J.F."/>
        </authorList>
    </citation>
    <scope>NUCLEOTIDE SEQUENCE [LARGE SCALE GENOMIC DNA]</scope>
</reference>
<dbReference type="Pfam" id="PF10066">
    <property type="entry name" value="DUF2304"/>
    <property type="match status" value="1"/>
</dbReference>
<evidence type="ECO:0008006" key="4">
    <source>
        <dbReference type="Google" id="ProtNLM"/>
    </source>
</evidence>
<dbReference type="InterPro" id="IPR019277">
    <property type="entry name" value="DUF2304"/>
</dbReference>
<organism evidence="2 3">
    <name type="scientific">Candidatus Amesbacteria bacterium RIFCSPHIGHO2_01_FULL_48_32b</name>
    <dbReference type="NCBI Taxonomy" id="1797253"/>
    <lineage>
        <taxon>Bacteria</taxon>
        <taxon>Candidatus Amesiibacteriota</taxon>
    </lineage>
</organism>
<gene>
    <name evidence="2" type="ORF">A2876_02575</name>
</gene>
<keyword evidence="1" id="KW-0472">Membrane</keyword>
<protein>
    <recommendedName>
        <fullName evidence="4">DUF2304 domain-containing protein</fullName>
    </recommendedName>
</protein>
<feature type="transmembrane region" description="Helical" evidence="1">
    <location>
        <begin position="37"/>
        <end position="57"/>
    </location>
</feature>
<evidence type="ECO:0000313" key="3">
    <source>
        <dbReference type="Proteomes" id="UP000178176"/>
    </source>
</evidence>
<keyword evidence="1" id="KW-0812">Transmembrane</keyword>
<comment type="caution">
    <text evidence="2">The sequence shown here is derived from an EMBL/GenBank/DDBJ whole genome shotgun (WGS) entry which is preliminary data.</text>
</comment>
<dbReference type="Proteomes" id="UP000178176">
    <property type="component" value="Unassembled WGS sequence"/>
</dbReference>
<sequence>MVEALLGIQIIAVMFAAFMLYVAFVHRKQGNITRREFVYWLLVWVSFTYFALNPRILDPILARLFVTRAMDLLSIVAFMILAYLGFQNHVGIKSLQRQIEEISRNIAYKNAKTKKRP</sequence>